<reference evidence="3" key="1">
    <citation type="journal article" date="2019" name="Int. J. Syst. Evol. Microbiol.">
        <title>The Global Catalogue of Microorganisms (GCM) 10K type strain sequencing project: providing services to taxonomists for standard genome sequencing and annotation.</title>
        <authorList>
            <consortium name="The Broad Institute Genomics Platform"/>
            <consortium name="The Broad Institute Genome Sequencing Center for Infectious Disease"/>
            <person name="Wu L."/>
            <person name="Ma J."/>
        </authorList>
    </citation>
    <scope>NUCLEOTIDE SEQUENCE [LARGE SCALE GENOMIC DNA]</scope>
    <source>
        <strain evidence="3">CGMCC 4.1469</strain>
    </source>
</reference>
<accession>A0ABW1EWN1</accession>
<feature type="transmembrane region" description="Helical" evidence="1">
    <location>
        <begin position="237"/>
        <end position="255"/>
    </location>
</feature>
<evidence type="ECO:0000256" key="1">
    <source>
        <dbReference type="SAM" id="Phobius"/>
    </source>
</evidence>
<evidence type="ECO:0000313" key="3">
    <source>
        <dbReference type="Proteomes" id="UP001596067"/>
    </source>
</evidence>
<keyword evidence="1" id="KW-1133">Transmembrane helix</keyword>
<evidence type="ECO:0008006" key="4">
    <source>
        <dbReference type="Google" id="ProtNLM"/>
    </source>
</evidence>
<feature type="transmembrane region" description="Helical" evidence="1">
    <location>
        <begin position="351"/>
        <end position="372"/>
    </location>
</feature>
<comment type="caution">
    <text evidence="2">The sequence shown here is derived from an EMBL/GenBank/DDBJ whole genome shotgun (WGS) entry which is preliminary data.</text>
</comment>
<gene>
    <name evidence="2" type="ORF">ACFP0N_16395</name>
</gene>
<protein>
    <recommendedName>
        <fullName evidence="4">PqqD family protein</fullName>
    </recommendedName>
</protein>
<feature type="transmembrane region" description="Helical" evidence="1">
    <location>
        <begin position="105"/>
        <end position="123"/>
    </location>
</feature>
<feature type="transmembrane region" description="Helical" evidence="1">
    <location>
        <begin position="303"/>
        <end position="331"/>
    </location>
</feature>
<keyword evidence="1" id="KW-0472">Membrane</keyword>
<evidence type="ECO:0000313" key="2">
    <source>
        <dbReference type="EMBL" id="MFC5886547.1"/>
    </source>
</evidence>
<keyword evidence="1" id="KW-0812">Transmembrane</keyword>
<keyword evidence="3" id="KW-1185">Reference proteome</keyword>
<feature type="transmembrane region" description="Helical" evidence="1">
    <location>
        <begin position="202"/>
        <end position="225"/>
    </location>
</feature>
<sequence>MATADLAFHPLTFVTERDGTLVGRPDTGSFALLPEDGAALLRRLADGMPLAEAAAWYDAVYGEPVDLADFIETMRDLGFVQEPGAAAEPVPVRLQAWGRAMFSPLGWSCYALITALAIAAMIYEPRLQPHTRNLFFVPSLVAVEVTLAALQMPLMLWHEGWHVLAGRRLGLPTGLGIGRRLYFVVFETRLDALFGVRPAQRYLPFLAGMLGEVVLFGALTLAAAVDLATGPSWAGRFALAVAYLVLPRLAWQFLIFLRTDLYYVLATALGCSSLHEVGSAYLRHRLGRGGWAEDRWTARERALAPWYALLTAIGTAFLLVAAVFTVVLPAVSFARRLADGIAHRSLSDSRLWDAAVALLVIVVQVVVLPLLVGRRQRRAAA</sequence>
<dbReference type="Proteomes" id="UP001596067">
    <property type="component" value="Unassembled WGS sequence"/>
</dbReference>
<organism evidence="2 3">
    <name type="scientific">Kitasatospora aburaviensis</name>
    <dbReference type="NCBI Taxonomy" id="67265"/>
    <lineage>
        <taxon>Bacteria</taxon>
        <taxon>Bacillati</taxon>
        <taxon>Actinomycetota</taxon>
        <taxon>Actinomycetes</taxon>
        <taxon>Kitasatosporales</taxon>
        <taxon>Streptomycetaceae</taxon>
        <taxon>Kitasatospora</taxon>
    </lineage>
</organism>
<name>A0ABW1EWN1_9ACTN</name>
<dbReference type="EMBL" id="JBHSOD010000018">
    <property type="protein sequence ID" value="MFC5886547.1"/>
    <property type="molecule type" value="Genomic_DNA"/>
</dbReference>
<proteinExistence type="predicted"/>
<dbReference type="RefSeq" id="WP_313762350.1">
    <property type="nucleotide sequence ID" value="NZ_BAAAVH010000009.1"/>
</dbReference>